<comment type="caution">
    <text evidence="3">The sequence shown here is derived from an EMBL/GenBank/DDBJ whole genome shotgun (WGS) entry which is preliminary data.</text>
</comment>
<proteinExistence type="predicted"/>
<evidence type="ECO:0000256" key="2">
    <source>
        <dbReference type="SAM" id="SignalP"/>
    </source>
</evidence>
<gene>
    <name evidence="3" type="ORF">JNB61_13210</name>
</gene>
<protein>
    <recommendedName>
        <fullName evidence="5">Lipoprotein</fullName>
    </recommendedName>
</protein>
<feature type="region of interest" description="Disordered" evidence="1">
    <location>
        <begin position="27"/>
        <end position="62"/>
    </location>
</feature>
<feature type="compositionally biased region" description="Low complexity" evidence="1">
    <location>
        <begin position="40"/>
        <end position="52"/>
    </location>
</feature>
<feature type="chain" id="PRO_5045876295" description="Lipoprotein" evidence="2">
    <location>
        <begin position="23"/>
        <end position="142"/>
    </location>
</feature>
<evidence type="ECO:0008006" key="5">
    <source>
        <dbReference type="Google" id="ProtNLM"/>
    </source>
</evidence>
<keyword evidence="2" id="KW-0732">Signal</keyword>
<evidence type="ECO:0000313" key="4">
    <source>
        <dbReference type="Proteomes" id="UP000777440"/>
    </source>
</evidence>
<feature type="signal peptide" evidence="2">
    <location>
        <begin position="1"/>
        <end position="22"/>
    </location>
</feature>
<evidence type="ECO:0000313" key="3">
    <source>
        <dbReference type="EMBL" id="MBW9110734.1"/>
    </source>
</evidence>
<keyword evidence="4" id="KW-1185">Reference proteome</keyword>
<accession>A0ABS7I0V5</accession>
<dbReference type="EMBL" id="JAEUAX010000006">
    <property type="protein sequence ID" value="MBW9110734.1"/>
    <property type="molecule type" value="Genomic_DNA"/>
</dbReference>
<dbReference type="PROSITE" id="PS51257">
    <property type="entry name" value="PROKAR_LIPOPROTEIN"/>
    <property type="match status" value="1"/>
</dbReference>
<evidence type="ECO:0000256" key="1">
    <source>
        <dbReference type="SAM" id="MobiDB-lite"/>
    </source>
</evidence>
<dbReference type="RefSeq" id="WP_220339921.1">
    <property type="nucleotide sequence ID" value="NZ_JAEUAX010000006.1"/>
</dbReference>
<sequence length="142" mass="14834">MSPRRMAFGAVAVLLVALTACSGGPVTEPTPFSPTPAQPTPTRTPFETTPRSPIAPTGEPVAVPPARWDAIVADLAERGVTGTPELVSAHAVTWNNGALGCPSPGVSYTQALVDGMRIVVEVDGTIYDYRFGTTNTPKLCTR</sequence>
<name>A0ABS7I0V5_9MICO</name>
<reference evidence="3 4" key="1">
    <citation type="journal article" date="2021" name="MBio">
        <title>Poor Competitiveness of Bradyrhizobium in Pigeon Pea Root Colonization in Indian Soils.</title>
        <authorList>
            <person name="Chalasani D."/>
            <person name="Basu A."/>
            <person name="Pullabhotla S.V.S.R.N."/>
            <person name="Jorrin B."/>
            <person name="Neal A.L."/>
            <person name="Poole P.S."/>
            <person name="Podile A.R."/>
            <person name="Tkacz A."/>
        </authorList>
    </citation>
    <scope>NUCLEOTIDE SEQUENCE [LARGE SCALE GENOMIC DNA]</scope>
    <source>
        <strain evidence="3 4">HU12</strain>
    </source>
</reference>
<organism evidence="3 4">
    <name type="scientific">Microbacterium ureisolvens</name>
    <dbReference type="NCBI Taxonomy" id="2781186"/>
    <lineage>
        <taxon>Bacteria</taxon>
        <taxon>Bacillati</taxon>
        <taxon>Actinomycetota</taxon>
        <taxon>Actinomycetes</taxon>
        <taxon>Micrococcales</taxon>
        <taxon>Microbacteriaceae</taxon>
        <taxon>Microbacterium</taxon>
    </lineage>
</organism>
<dbReference type="Proteomes" id="UP000777440">
    <property type="component" value="Unassembled WGS sequence"/>
</dbReference>